<dbReference type="PANTHER" id="PTHR19446">
    <property type="entry name" value="REVERSE TRANSCRIPTASES"/>
    <property type="match status" value="1"/>
</dbReference>
<dbReference type="AlphaFoldDB" id="A0A1S3DH77"/>
<dbReference type="RefSeq" id="XP_008481915.1">
    <property type="nucleotide sequence ID" value="XM_008483693.1"/>
</dbReference>
<proteinExistence type="predicted"/>
<reference evidence="2" key="1">
    <citation type="submission" date="2025-08" db="UniProtKB">
        <authorList>
            <consortium name="RefSeq"/>
        </authorList>
    </citation>
    <scope>IDENTIFICATION</scope>
</reference>
<dbReference type="Proteomes" id="UP000079169">
    <property type="component" value="Unplaced"/>
</dbReference>
<dbReference type="GeneID" id="103518618"/>
<dbReference type="PaxDb" id="121845-A0A1S3DH77"/>
<evidence type="ECO:0000313" key="2">
    <source>
        <dbReference type="RefSeq" id="XP_008481915.1"/>
    </source>
</evidence>
<sequence>MQEQCEKIEELNKYCKLEEMYRVVKEVTRKKSSTINKRGMKKRDGMNTINEKENKELWEEYIKELYESSANVYLEEMEDENEYNQEEMGYNIEEWEVKKALKELKYNKAMGIDNIPAEALKTLGPGGITRITRLMNIIYDTRIWPDELTKTILLPLPKKPNANQCKDYRTISFICHITKAITRILIKRIEGKIEEHLGDDQFGFRKGRGSREIMGCKLFTK</sequence>
<dbReference type="SUPFAM" id="SSF56672">
    <property type="entry name" value="DNA/RNA polymerases"/>
    <property type="match status" value="1"/>
</dbReference>
<dbReference type="InterPro" id="IPR043502">
    <property type="entry name" value="DNA/RNA_pol_sf"/>
</dbReference>
<keyword evidence="1" id="KW-1185">Reference proteome</keyword>
<dbReference type="GO" id="GO:0071897">
    <property type="term" value="P:DNA biosynthetic process"/>
    <property type="evidence" value="ECO:0007669"/>
    <property type="project" value="UniProtKB-ARBA"/>
</dbReference>
<dbReference type="KEGG" id="dci:103518618"/>
<dbReference type="STRING" id="121845.A0A1S3DH77"/>
<protein>
    <submittedName>
        <fullName evidence="2">Uncharacterized protein LOC103518618</fullName>
    </submittedName>
</protein>
<name>A0A1S3DH77_DIACI</name>
<accession>A0A1S3DH77</accession>
<organism evidence="1 2">
    <name type="scientific">Diaphorina citri</name>
    <name type="common">Asian citrus psyllid</name>
    <dbReference type="NCBI Taxonomy" id="121845"/>
    <lineage>
        <taxon>Eukaryota</taxon>
        <taxon>Metazoa</taxon>
        <taxon>Ecdysozoa</taxon>
        <taxon>Arthropoda</taxon>
        <taxon>Hexapoda</taxon>
        <taxon>Insecta</taxon>
        <taxon>Pterygota</taxon>
        <taxon>Neoptera</taxon>
        <taxon>Paraneoptera</taxon>
        <taxon>Hemiptera</taxon>
        <taxon>Sternorrhyncha</taxon>
        <taxon>Psylloidea</taxon>
        <taxon>Psyllidae</taxon>
        <taxon>Diaphorininae</taxon>
        <taxon>Diaphorina</taxon>
    </lineage>
</organism>
<evidence type="ECO:0000313" key="1">
    <source>
        <dbReference type="Proteomes" id="UP000079169"/>
    </source>
</evidence>
<dbReference type="OMA" id="ISFICHI"/>
<gene>
    <name evidence="2" type="primary">LOC103518618</name>
</gene>